<evidence type="ECO:0000313" key="2">
    <source>
        <dbReference type="EnsemblMetazoa" id="GPPI029716-PA"/>
    </source>
</evidence>
<evidence type="ECO:0000313" key="3">
    <source>
        <dbReference type="Proteomes" id="UP000092460"/>
    </source>
</evidence>
<feature type="region of interest" description="Disordered" evidence="1">
    <location>
        <begin position="1"/>
        <end position="20"/>
    </location>
</feature>
<dbReference type="EnsemblMetazoa" id="GPPI029716-RA">
    <property type="protein sequence ID" value="GPPI029716-PA"/>
    <property type="gene ID" value="GPPI029716"/>
</dbReference>
<dbReference type="Proteomes" id="UP000092460">
    <property type="component" value="Unassembled WGS sequence"/>
</dbReference>
<dbReference type="AlphaFoldDB" id="A0A1B0BGY0"/>
<name>A0A1B0BGY0_9MUSC</name>
<dbReference type="EMBL" id="JXJN01014089">
    <property type="status" value="NOT_ANNOTATED_CDS"/>
    <property type="molecule type" value="Genomic_DNA"/>
</dbReference>
<proteinExistence type="predicted"/>
<sequence length="64" mass="7491">MRMENGKPESATPLPMENSPCATMAPSTYRVKETEIVLNEYQIFGDLPFPRHDHNYVIYNLYIR</sequence>
<protein>
    <submittedName>
        <fullName evidence="2">Uncharacterized protein</fullName>
    </submittedName>
</protein>
<keyword evidence="3" id="KW-1185">Reference proteome</keyword>
<accession>A0A1B0BGY0</accession>
<reference evidence="2" key="2">
    <citation type="submission" date="2020-05" db="UniProtKB">
        <authorList>
            <consortium name="EnsemblMetazoa"/>
        </authorList>
    </citation>
    <scope>IDENTIFICATION</scope>
    <source>
        <strain evidence="2">IAEA</strain>
    </source>
</reference>
<evidence type="ECO:0000256" key="1">
    <source>
        <dbReference type="SAM" id="MobiDB-lite"/>
    </source>
</evidence>
<organism evidence="2 3">
    <name type="scientific">Glossina palpalis gambiensis</name>
    <dbReference type="NCBI Taxonomy" id="67801"/>
    <lineage>
        <taxon>Eukaryota</taxon>
        <taxon>Metazoa</taxon>
        <taxon>Ecdysozoa</taxon>
        <taxon>Arthropoda</taxon>
        <taxon>Hexapoda</taxon>
        <taxon>Insecta</taxon>
        <taxon>Pterygota</taxon>
        <taxon>Neoptera</taxon>
        <taxon>Endopterygota</taxon>
        <taxon>Diptera</taxon>
        <taxon>Brachycera</taxon>
        <taxon>Muscomorpha</taxon>
        <taxon>Hippoboscoidea</taxon>
        <taxon>Glossinidae</taxon>
        <taxon>Glossina</taxon>
    </lineage>
</organism>
<dbReference type="VEuPathDB" id="VectorBase:GPPI029716"/>
<reference evidence="3" key="1">
    <citation type="submission" date="2015-01" db="EMBL/GenBank/DDBJ databases">
        <authorList>
            <person name="Aksoy S."/>
            <person name="Warren W."/>
            <person name="Wilson R.K."/>
        </authorList>
    </citation>
    <scope>NUCLEOTIDE SEQUENCE [LARGE SCALE GENOMIC DNA]</scope>
    <source>
        <strain evidence="3">IAEA</strain>
    </source>
</reference>